<gene>
    <name evidence="2" type="ORF">E3J38_00975</name>
</gene>
<dbReference type="Pfam" id="PF13596">
    <property type="entry name" value="PAS_10"/>
    <property type="match status" value="1"/>
</dbReference>
<dbReference type="InterPro" id="IPR000014">
    <property type="entry name" value="PAS"/>
</dbReference>
<evidence type="ECO:0000259" key="1">
    <source>
        <dbReference type="PROSITE" id="PS50113"/>
    </source>
</evidence>
<sequence>MSEVFGGKEDKKQMIKDLIKELHAGAKPGDVKEKFKEILKEVGPTDIAQIEEELVKEGMPSEELRRLCDVHLAVFKESLEKEKTLAPPGHPVHTLMEEHKIILRFADELKSVTQEINRAENFDSAGEGIRQLEGVSKHLEDAESHYVREENVLFPYLEKHGITQPPAIMWSEHNEIREKKKKVHELVNIHKSNNFQDFVGKLTDVATSLGDMLQSHFYKENNVLFPTALKVITEDEWIEIKNQFDEIGYCSFTPEYTTVAAEKERTSEPDAASKGQIAFETGSFSKEELEVLLNTLPVDITFVDREDTVRYFSQSKERIFPRTKAVIGRKVQQCHPQESIHVVSKILEDFRNGRSDVAEFWIQLKERLIYIRYFPVRDKNGEYLGTLEVTQDITDIKKIEGEKRLL</sequence>
<proteinExistence type="predicted"/>
<dbReference type="EMBL" id="SOIP01000057">
    <property type="protein sequence ID" value="TET83142.1"/>
    <property type="molecule type" value="Genomic_DNA"/>
</dbReference>
<reference evidence="2 3" key="1">
    <citation type="submission" date="2019-03" db="EMBL/GenBank/DDBJ databases">
        <title>Metabolic potential of uncultured bacteria and archaea associated with petroleum seepage in deep-sea sediments.</title>
        <authorList>
            <person name="Dong X."/>
            <person name="Hubert C."/>
        </authorList>
    </citation>
    <scope>NUCLEOTIDE SEQUENCE [LARGE SCALE GENOMIC DNA]</scope>
    <source>
        <strain evidence="2">E29_bin36</strain>
    </source>
</reference>
<name>A0A523XV20_UNCT6</name>
<dbReference type="GO" id="GO:0005886">
    <property type="term" value="C:plasma membrane"/>
    <property type="evidence" value="ECO:0007669"/>
    <property type="project" value="TreeGrafter"/>
</dbReference>
<dbReference type="AlphaFoldDB" id="A0A523XV20"/>
<comment type="caution">
    <text evidence="2">The sequence shown here is derived from an EMBL/GenBank/DDBJ whole genome shotgun (WGS) entry which is preliminary data.</text>
</comment>
<dbReference type="SUPFAM" id="SSF55785">
    <property type="entry name" value="PYP-like sensor domain (PAS domain)"/>
    <property type="match status" value="1"/>
</dbReference>
<dbReference type="PANTHER" id="PTHR39966">
    <property type="entry name" value="BLL2471 PROTEIN-RELATED"/>
    <property type="match status" value="1"/>
</dbReference>
<dbReference type="PANTHER" id="PTHR39966:SF3">
    <property type="entry name" value="DUF438 DOMAIN-CONTAINING PROTEIN"/>
    <property type="match status" value="1"/>
</dbReference>
<dbReference type="InterPro" id="IPR000700">
    <property type="entry name" value="PAS-assoc_C"/>
</dbReference>
<dbReference type="Gene3D" id="1.20.120.520">
    <property type="entry name" value="nmb1532 protein domain like"/>
    <property type="match status" value="1"/>
</dbReference>
<accession>A0A523XV20</accession>
<dbReference type="InterPro" id="IPR035965">
    <property type="entry name" value="PAS-like_dom_sf"/>
</dbReference>
<dbReference type="Gene3D" id="3.30.450.20">
    <property type="entry name" value="PAS domain"/>
    <property type="match status" value="1"/>
</dbReference>
<dbReference type="NCBIfam" id="TIGR00229">
    <property type="entry name" value="sensory_box"/>
    <property type="match status" value="1"/>
</dbReference>
<evidence type="ECO:0000313" key="3">
    <source>
        <dbReference type="Proteomes" id="UP000315534"/>
    </source>
</evidence>
<feature type="domain" description="PAC" evidence="1">
    <location>
        <begin position="346"/>
        <end position="405"/>
    </location>
</feature>
<protein>
    <submittedName>
        <fullName evidence="2">DUF438 domain-containing protein</fullName>
    </submittedName>
</protein>
<dbReference type="PROSITE" id="PS50113">
    <property type="entry name" value="PAC"/>
    <property type="match status" value="1"/>
</dbReference>
<evidence type="ECO:0000313" key="2">
    <source>
        <dbReference type="EMBL" id="TET83142.1"/>
    </source>
</evidence>
<organism evidence="2 3">
    <name type="scientific">candidate division TA06 bacterium</name>
    <dbReference type="NCBI Taxonomy" id="2250710"/>
    <lineage>
        <taxon>Bacteria</taxon>
        <taxon>Bacteria division TA06</taxon>
    </lineage>
</organism>
<dbReference type="Proteomes" id="UP000315534">
    <property type="component" value="Unassembled WGS sequence"/>
</dbReference>
<dbReference type="InterPro" id="IPR012312">
    <property type="entry name" value="Hemerythrin-like"/>
</dbReference>
<dbReference type="Pfam" id="PF04282">
    <property type="entry name" value="DUF438"/>
    <property type="match status" value="1"/>
</dbReference>
<dbReference type="Pfam" id="PF01814">
    <property type="entry name" value="Hemerythrin"/>
    <property type="match status" value="1"/>
</dbReference>
<dbReference type="InterPro" id="IPR007380">
    <property type="entry name" value="DUF438"/>
</dbReference>